<dbReference type="AlphaFoldDB" id="A0A1I4RIR7"/>
<dbReference type="Proteomes" id="UP000199144">
    <property type="component" value="Unassembled WGS sequence"/>
</dbReference>
<sequence>MTRWAAWNLFGGNIKSRPHTAADFPRRMCHTVGAVARFAAFGGALCGAAAAGVLEETPAVPSGNEIHLQEILLETRDDKLRVARFRYIMPLIRQGVEFAEIEDDFFHLCIGVAVPYLTTQGETVDQVVISMADRETEFGVMDTLATQYFEAFTVQDGTCIWEGF</sequence>
<reference evidence="1 2" key="1">
    <citation type="submission" date="2016-10" db="EMBL/GenBank/DDBJ databases">
        <authorList>
            <person name="de Groot N.N."/>
        </authorList>
    </citation>
    <scope>NUCLEOTIDE SEQUENCE [LARGE SCALE GENOMIC DNA]</scope>
    <source>
        <strain evidence="1 2">DSM 15283</strain>
    </source>
</reference>
<evidence type="ECO:0000313" key="1">
    <source>
        <dbReference type="EMBL" id="SFM51853.1"/>
    </source>
</evidence>
<name>A0A1I4RIR7_9RHOB</name>
<keyword evidence="2" id="KW-1185">Reference proteome</keyword>
<dbReference type="STRING" id="254406.SAMN04488042_10888"/>
<organism evidence="1 2">
    <name type="scientific">Shimia aestuarii</name>
    <dbReference type="NCBI Taxonomy" id="254406"/>
    <lineage>
        <taxon>Bacteria</taxon>
        <taxon>Pseudomonadati</taxon>
        <taxon>Pseudomonadota</taxon>
        <taxon>Alphaproteobacteria</taxon>
        <taxon>Rhodobacterales</taxon>
        <taxon>Roseobacteraceae</taxon>
    </lineage>
</organism>
<proteinExistence type="predicted"/>
<accession>A0A1I4RIR7</accession>
<dbReference type="InterPro" id="IPR045467">
    <property type="entry name" value="DUF6497"/>
</dbReference>
<dbReference type="Pfam" id="PF20107">
    <property type="entry name" value="DUF6497"/>
    <property type="match status" value="1"/>
</dbReference>
<evidence type="ECO:0000313" key="2">
    <source>
        <dbReference type="Proteomes" id="UP000199144"/>
    </source>
</evidence>
<gene>
    <name evidence="1" type="ORF">SAMN04488042_10888</name>
</gene>
<protein>
    <submittedName>
        <fullName evidence="1">Uncharacterized protein</fullName>
    </submittedName>
</protein>
<dbReference type="EMBL" id="FOTQ01000008">
    <property type="protein sequence ID" value="SFM51853.1"/>
    <property type="molecule type" value="Genomic_DNA"/>
</dbReference>